<dbReference type="AlphaFoldDB" id="A0A8H4QNX8"/>
<dbReference type="GO" id="GO:0000333">
    <property type="term" value="C:telomerase catalytic core complex"/>
    <property type="evidence" value="ECO:0007669"/>
    <property type="project" value="TreeGrafter"/>
</dbReference>
<keyword evidence="1" id="KW-0460">Magnesium</keyword>
<keyword evidence="1" id="KW-0548">Nucleotidyltransferase</keyword>
<dbReference type="GO" id="GO:0007004">
    <property type="term" value="P:telomere maintenance via telomerase"/>
    <property type="evidence" value="ECO:0007669"/>
    <property type="project" value="TreeGrafter"/>
</dbReference>
<organism evidence="3 4">
    <name type="scientific">Cudoniella acicularis</name>
    <dbReference type="NCBI Taxonomy" id="354080"/>
    <lineage>
        <taxon>Eukaryota</taxon>
        <taxon>Fungi</taxon>
        <taxon>Dikarya</taxon>
        <taxon>Ascomycota</taxon>
        <taxon>Pezizomycotina</taxon>
        <taxon>Leotiomycetes</taxon>
        <taxon>Helotiales</taxon>
        <taxon>Tricladiaceae</taxon>
        <taxon>Cudoniella</taxon>
    </lineage>
</organism>
<evidence type="ECO:0000313" key="3">
    <source>
        <dbReference type="EMBL" id="KAF4614304.1"/>
    </source>
</evidence>
<evidence type="ECO:0000256" key="2">
    <source>
        <dbReference type="SAM" id="MobiDB-lite"/>
    </source>
</evidence>
<dbReference type="EMBL" id="JAAMPI010002405">
    <property type="protein sequence ID" value="KAF4614304.1"/>
    <property type="molecule type" value="Genomic_DNA"/>
</dbReference>
<keyword evidence="1" id="KW-0158">Chromosome</keyword>
<sequence>MAGKRKRKRPGNALERGEKRQKVSSSSTANGSATTKDPVVKQALLAQYYPRVFTLREYLLCKLPSTSKIRRKKIQCVGRGKNSEHAEGDHNVSEFLDQTLVGELVCNERLREDQWRQWTVFSQRADDSNFANVSGVGGGYSQSEIVDFAIWLLFSKSGTMNGGAQHLLCQGFRKDISSRDVNRDEDFTSAIPGVVSIYPNSNVTAMKVSPWPQVLNLLGKEGERLMIALILDCGIFVEVGKGRGIYHQLCGIPMGELQTCSPLNQKILPGSLLKSIGESQTAKAPSNIAFVRNRMLYARAALNAQGGVRFGLRHIREFNSESGEFY</sequence>
<dbReference type="EC" id="2.7.7.49" evidence="1"/>
<accession>A0A8H4QNX8</accession>
<comment type="similarity">
    <text evidence="1">Belongs to the reverse transcriptase family. Telomerase subfamily.</text>
</comment>
<feature type="compositionally biased region" description="Low complexity" evidence="2">
    <location>
        <begin position="24"/>
        <end position="35"/>
    </location>
</feature>
<dbReference type="GO" id="GO:0003720">
    <property type="term" value="F:telomerase activity"/>
    <property type="evidence" value="ECO:0007669"/>
    <property type="project" value="InterPro"/>
</dbReference>
<feature type="region of interest" description="Disordered" evidence="2">
    <location>
        <begin position="1"/>
        <end position="35"/>
    </location>
</feature>
<protein>
    <recommendedName>
        <fullName evidence="1">Telomerase reverse transcriptase</fullName>
        <ecNumber evidence="1">2.7.7.49</ecNumber>
    </recommendedName>
    <alternativeName>
        <fullName evidence="1">Telomerase catalytic subunit</fullName>
    </alternativeName>
</protein>
<keyword evidence="1" id="KW-0695">RNA-directed DNA polymerase</keyword>
<dbReference type="OrthoDB" id="289721at2759"/>
<gene>
    <name evidence="3" type="ORF">G7Y89_g15433</name>
</gene>
<evidence type="ECO:0000256" key="1">
    <source>
        <dbReference type="RuleBase" id="RU365061"/>
    </source>
</evidence>
<keyword evidence="1" id="KW-0808">Transferase</keyword>
<dbReference type="GO" id="GO:0000781">
    <property type="term" value="C:chromosome, telomeric region"/>
    <property type="evidence" value="ECO:0007669"/>
    <property type="project" value="UniProtKB-SubCell"/>
</dbReference>
<dbReference type="GO" id="GO:0042162">
    <property type="term" value="F:telomeric DNA binding"/>
    <property type="evidence" value="ECO:0007669"/>
    <property type="project" value="TreeGrafter"/>
</dbReference>
<evidence type="ECO:0000313" key="4">
    <source>
        <dbReference type="Proteomes" id="UP000566819"/>
    </source>
</evidence>
<keyword evidence="4" id="KW-1185">Reference proteome</keyword>
<dbReference type="PANTHER" id="PTHR12066">
    <property type="entry name" value="TELOMERASE REVERSE TRANSCRIPTASE"/>
    <property type="match status" value="1"/>
</dbReference>
<keyword evidence="1" id="KW-0479">Metal-binding</keyword>
<dbReference type="Proteomes" id="UP000566819">
    <property type="component" value="Unassembled WGS sequence"/>
</dbReference>
<name>A0A8H4QNX8_9HELO</name>
<dbReference type="GO" id="GO:0046872">
    <property type="term" value="F:metal ion binding"/>
    <property type="evidence" value="ECO:0007669"/>
    <property type="project" value="UniProtKB-KW"/>
</dbReference>
<comment type="function">
    <text evidence="1">Telomerase is a ribonucleoprotein enzyme essential for the replication of chromosome termini in most eukaryotes. It elongates telomeres. It is a reverse transcriptase that adds simple sequence repeats to chromosome ends by copying a template sequence within the RNA component of the enzyme.</text>
</comment>
<proteinExistence type="inferred from homology"/>
<comment type="caution">
    <text evidence="3">The sequence shown here is derived from an EMBL/GenBank/DDBJ whole genome shotgun (WGS) entry which is preliminary data.</text>
</comment>
<dbReference type="PANTHER" id="PTHR12066:SF0">
    <property type="entry name" value="TELOMERASE REVERSE TRANSCRIPTASE"/>
    <property type="match status" value="1"/>
</dbReference>
<reference evidence="3 4" key="1">
    <citation type="submission" date="2020-03" db="EMBL/GenBank/DDBJ databases">
        <title>Draft Genome Sequence of Cudoniella acicularis.</title>
        <authorList>
            <person name="Buettner E."/>
            <person name="Kellner H."/>
        </authorList>
    </citation>
    <scope>NUCLEOTIDE SEQUENCE [LARGE SCALE GENOMIC DNA]</scope>
    <source>
        <strain evidence="3 4">DSM 108380</strain>
    </source>
</reference>
<comment type="subcellular location">
    <subcellularLocation>
        <location evidence="1">Nucleus</location>
    </subcellularLocation>
    <subcellularLocation>
        <location evidence="1">Chromosome</location>
        <location evidence="1">Telomere</location>
    </subcellularLocation>
</comment>
<dbReference type="GO" id="GO:0070034">
    <property type="term" value="F:telomerase RNA binding"/>
    <property type="evidence" value="ECO:0007669"/>
    <property type="project" value="TreeGrafter"/>
</dbReference>
<feature type="compositionally biased region" description="Basic residues" evidence="2">
    <location>
        <begin position="1"/>
        <end position="10"/>
    </location>
</feature>
<keyword evidence="1" id="KW-0539">Nucleus</keyword>
<comment type="catalytic activity">
    <reaction evidence="1">
        <text>DNA(n) + a 2'-deoxyribonucleoside 5'-triphosphate = DNA(n+1) + diphosphate</text>
        <dbReference type="Rhea" id="RHEA:22508"/>
        <dbReference type="Rhea" id="RHEA-COMP:17339"/>
        <dbReference type="Rhea" id="RHEA-COMP:17340"/>
        <dbReference type="ChEBI" id="CHEBI:33019"/>
        <dbReference type="ChEBI" id="CHEBI:61560"/>
        <dbReference type="ChEBI" id="CHEBI:173112"/>
        <dbReference type="EC" id="2.7.7.49"/>
    </reaction>
</comment>
<keyword evidence="1" id="KW-0779">Telomere</keyword>
<dbReference type="InterPro" id="IPR003545">
    <property type="entry name" value="Telomerase_RT"/>
</dbReference>